<dbReference type="Proteomes" id="UP000037035">
    <property type="component" value="Unassembled WGS sequence"/>
</dbReference>
<proteinExistence type="predicted"/>
<protein>
    <submittedName>
        <fullName evidence="1">Uncharacterized protein</fullName>
    </submittedName>
</protein>
<comment type="caution">
    <text evidence="1">The sequence shown here is derived from an EMBL/GenBank/DDBJ whole genome shotgun (WGS) entry which is preliminary data.</text>
</comment>
<dbReference type="AlphaFoldDB" id="A0A0L6VH87"/>
<dbReference type="EMBL" id="LAVV01006398">
    <property type="protein sequence ID" value="KNZ60146.1"/>
    <property type="molecule type" value="Genomic_DNA"/>
</dbReference>
<evidence type="ECO:0000313" key="2">
    <source>
        <dbReference type="Proteomes" id="UP000037035"/>
    </source>
</evidence>
<accession>A0A0L6VH87</accession>
<gene>
    <name evidence="1" type="ORF">VP01_1604g7</name>
</gene>
<name>A0A0L6VH87_9BASI</name>
<dbReference type="VEuPathDB" id="FungiDB:VP01_1604g7"/>
<keyword evidence="2" id="KW-1185">Reference proteome</keyword>
<organism evidence="1 2">
    <name type="scientific">Puccinia sorghi</name>
    <dbReference type="NCBI Taxonomy" id="27349"/>
    <lineage>
        <taxon>Eukaryota</taxon>
        <taxon>Fungi</taxon>
        <taxon>Dikarya</taxon>
        <taxon>Basidiomycota</taxon>
        <taxon>Pucciniomycotina</taxon>
        <taxon>Pucciniomycetes</taxon>
        <taxon>Pucciniales</taxon>
        <taxon>Pucciniaceae</taxon>
        <taxon>Puccinia</taxon>
    </lineage>
</organism>
<evidence type="ECO:0000313" key="1">
    <source>
        <dbReference type="EMBL" id="KNZ60146.1"/>
    </source>
</evidence>
<sequence>GDFGLVPDDCLFILKSVEISGVWLNLCTTSPNTQQLSAQYMTKFRESTCMRASSTIPGFRGSFGQLLKVLGQNGKGPGANVSFISLDFAQCQFLPLTEITSFLVYLKAKWMFDFLTFPKFEWNLKVLDDMIVGHDFLIHWNPDLDWQEGVINL</sequence>
<dbReference type="OrthoDB" id="2514812at2759"/>
<feature type="non-terminal residue" evidence="1">
    <location>
        <position position="1"/>
    </location>
</feature>
<reference evidence="1 2" key="1">
    <citation type="submission" date="2015-08" db="EMBL/GenBank/DDBJ databases">
        <title>Next Generation Sequencing and Analysis of the Genome of Puccinia sorghi L Schw, the Causal Agent of Maize Common Rust.</title>
        <authorList>
            <person name="Rochi L."/>
            <person name="Burguener G."/>
            <person name="Darino M."/>
            <person name="Turjanski A."/>
            <person name="Kreff E."/>
            <person name="Dieguez M.J."/>
            <person name="Sacco F."/>
        </authorList>
    </citation>
    <scope>NUCLEOTIDE SEQUENCE [LARGE SCALE GENOMIC DNA]</scope>
    <source>
        <strain evidence="1 2">RO10H11247</strain>
    </source>
</reference>